<dbReference type="EC" id="2.7.13.3" evidence="2"/>
<keyword evidence="9" id="KW-1133">Transmembrane helix</keyword>
<keyword evidence="4" id="KW-0808">Transferase</keyword>
<keyword evidence="6 12" id="KW-0418">Kinase</keyword>
<feature type="chain" id="PRO_5046467102" description="histidine kinase" evidence="10">
    <location>
        <begin position="29"/>
        <end position="667"/>
    </location>
</feature>
<dbReference type="RefSeq" id="WP_250928069.1">
    <property type="nucleotide sequence ID" value="NZ_JAMQBK010000022.1"/>
</dbReference>
<evidence type="ECO:0000259" key="11">
    <source>
        <dbReference type="Pfam" id="PF07730"/>
    </source>
</evidence>
<proteinExistence type="predicted"/>
<sequence length="667" mass="74257">MSKHLPVPLLRVVVIASSLLISATVAQAAPTQPADLSLSQLEARLAEIDAEEQTLAEMTFRSGIGNLGWESDPHPNAEHVEWAQIDLYQASLIDQIVLVPILWRDTVNGVRSDGFPLEFKIVAGRDDDQTGKVVASFREHDHSLPRVAPLVIPIDPILASWIRVEATKLTPRAWDGRYLFQLSEIMAFSGEENVALRCPTTVSSMAFTRVRKSAPVETLVDGFTPYLIDAAGGGGSQAFVGFFFTGPQAALTFDLVEHRSINRIHLHAADLSENVPQIQHSDYAMPDHLVVEGSHDEDFADAVQLCEYRKESIYDAGPIVMFSFPPTECRFVRFTAIEAYKAPEASDRFRCIGFTEIEIFDESRNLAGGITPTSNVSFSGTDGALSSLTDGRNHFGKIMPIRDWLSQLARRHELELERPQIQSELQTRYARQSQNLRWTTALVVVLAAGIVITILVDRLVRIRESNRLKERFAADLHDEVGADLHTIGLLSDLARDALAEPAKLDPILEEIRDVSQDASIAVRHITAMRGHSLYSGLADLMKEAAERIVVQVDHQFEVEGNEFIESLKPRTRSDLFLFYKECLVNVSRHADATRLSTALKATPKEVHLTITDNGQGLGVFDDVGIPPSLMRRAKLLGAKVSAENCVEKGTRIHLRFKRLQWNQLKKR</sequence>
<evidence type="ECO:0000256" key="7">
    <source>
        <dbReference type="ARBA" id="ARBA00022840"/>
    </source>
</evidence>
<accession>A0ABT0U0H2</accession>
<evidence type="ECO:0000313" key="12">
    <source>
        <dbReference type="EMBL" id="MCM2370397.1"/>
    </source>
</evidence>
<evidence type="ECO:0000313" key="13">
    <source>
        <dbReference type="Proteomes" id="UP001202961"/>
    </source>
</evidence>
<comment type="caution">
    <text evidence="12">The sequence shown here is derived from an EMBL/GenBank/DDBJ whole genome shotgun (WGS) entry which is preliminary data.</text>
</comment>
<feature type="domain" description="Signal transduction histidine kinase subgroup 3 dimerisation and phosphoacceptor" evidence="11">
    <location>
        <begin position="470"/>
        <end position="525"/>
    </location>
</feature>
<feature type="transmembrane region" description="Helical" evidence="9">
    <location>
        <begin position="438"/>
        <end position="460"/>
    </location>
</feature>
<dbReference type="InterPro" id="IPR050482">
    <property type="entry name" value="Sensor_HK_TwoCompSys"/>
</dbReference>
<dbReference type="PANTHER" id="PTHR24421">
    <property type="entry name" value="NITRATE/NITRITE SENSOR PROTEIN NARX-RELATED"/>
    <property type="match status" value="1"/>
</dbReference>
<keyword evidence="5" id="KW-0547">Nucleotide-binding</keyword>
<dbReference type="Gene3D" id="2.60.120.260">
    <property type="entry name" value="Galactose-binding domain-like"/>
    <property type="match status" value="2"/>
</dbReference>
<dbReference type="Pfam" id="PF07730">
    <property type="entry name" value="HisKA_3"/>
    <property type="match status" value="1"/>
</dbReference>
<protein>
    <recommendedName>
        <fullName evidence="2">histidine kinase</fullName>
        <ecNumber evidence="2">2.7.13.3</ecNumber>
    </recommendedName>
</protein>
<evidence type="ECO:0000256" key="9">
    <source>
        <dbReference type="SAM" id="Phobius"/>
    </source>
</evidence>
<dbReference type="PANTHER" id="PTHR24421:SF10">
    <property type="entry name" value="NITRATE_NITRITE SENSOR PROTEIN NARQ"/>
    <property type="match status" value="1"/>
</dbReference>
<comment type="catalytic activity">
    <reaction evidence="1">
        <text>ATP + protein L-histidine = ADP + protein N-phospho-L-histidine.</text>
        <dbReference type="EC" id="2.7.13.3"/>
    </reaction>
</comment>
<dbReference type="InterPro" id="IPR011712">
    <property type="entry name" value="Sig_transdc_His_kin_sub3_dim/P"/>
</dbReference>
<gene>
    <name evidence="12" type="ORF">NB063_07140</name>
</gene>
<name>A0ABT0U0H2_9BACT</name>
<keyword evidence="9" id="KW-0812">Transmembrane</keyword>
<feature type="signal peptide" evidence="10">
    <location>
        <begin position="1"/>
        <end position="28"/>
    </location>
</feature>
<reference evidence="12 13" key="1">
    <citation type="journal article" date="2022" name="Syst. Appl. Microbiol.">
        <title>Rhodopirellula aestuarii sp. nov., a novel member of the genus Rhodopirellula isolated from brackish sediments collected in the Tagus River estuary, Portugal.</title>
        <authorList>
            <person name="Vitorino I.R."/>
            <person name="Klimek D."/>
            <person name="Calusinska M."/>
            <person name="Lobo-da-Cunha A."/>
            <person name="Vasconcelos V."/>
            <person name="Lage O.M."/>
        </authorList>
    </citation>
    <scope>NUCLEOTIDE SEQUENCE [LARGE SCALE GENOMIC DNA]</scope>
    <source>
        <strain evidence="12 13">ICT_H3.1</strain>
    </source>
</reference>
<evidence type="ECO:0000256" key="10">
    <source>
        <dbReference type="SAM" id="SignalP"/>
    </source>
</evidence>
<dbReference type="SUPFAM" id="SSF55874">
    <property type="entry name" value="ATPase domain of HSP90 chaperone/DNA topoisomerase II/histidine kinase"/>
    <property type="match status" value="1"/>
</dbReference>
<dbReference type="InterPro" id="IPR036890">
    <property type="entry name" value="HATPase_C_sf"/>
</dbReference>
<organism evidence="12 13">
    <name type="scientific">Aporhodopirellula aestuarii</name>
    <dbReference type="NCBI Taxonomy" id="2950107"/>
    <lineage>
        <taxon>Bacteria</taxon>
        <taxon>Pseudomonadati</taxon>
        <taxon>Planctomycetota</taxon>
        <taxon>Planctomycetia</taxon>
        <taxon>Pirellulales</taxon>
        <taxon>Pirellulaceae</taxon>
        <taxon>Aporhodopirellula</taxon>
    </lineage>
</organism>
<keyword evidence="8" id="KW-0902">Two-component regulatory system</keyword>
<evidence type="ECO:0000256" key="6">
    <source>
        <dbReference type="ARBA" id="ARBA00022777"/>
    </source>
</evidence>
<evidence type="ECO:0000256" key="8">
    <source>
        <dbReference type="ARBA" id="ARBA00023012"/>
    </source>
</evidence>
<dbReference type="EMBL" id="JAMQBK010000022">
    <property type="protein sequence ID" value="MCM2370397.1"/>
    <property type="molecule type" value="Genomic_DNA"/>
</dbReference>
<dbReference type="Gene3D" id="1.20.5.1930">
    <property type="match status" value="1"/>
</dbReference>
<keyword evidence="10" id="KW-0732">Signal</keyword>
<evidence type="ECO:0000256" key="1">
    <source>
        <dbReference type="ARBA" id="ARBA00000085"/>
    </source>
</evidence>
<dbReference type="Gene3D" id="3.30.565.10">
    <property type="entry name" value="Histidine kinase-like ATPase, C-terminal domain"/>
    <property type="match status" value="1"/>
</dbReference>
<evidence type="ECO:0000256" key="2">
    <source>
        <dbReference type="ARBA" id="ARBA00012438"/>
    </source>
</evidence>
<keyword evidence="7" id="KW-0067">ATP-binding</keyword>
<dbReference type="Proteomes" id="UP001202961">
    <property type="component" value="Unassembled WGS sequence"/>
</dbReference>
<keyword evidence="13" id="KW-1185">Reference proteome</keyword>
<keyword evidence="9" id="KW-0472">Membrane</keyword>
<dbReference type="GO" id="GO:0016301">
    <property type="term" value="F:kinase activity"/>
    <property type="evidence" value="ECO:0007669"/>
    <property type="project" value="UniProtKB-KW"/>
</dbReference>
<keyword evidence="3" id="KW-0597">Phosphoprotein</keyword>
<evidence type="ECO:0000256" key="4">
    <source>
        <dbReference type="ARBA" id="ARBA00022679"/>
    </source>
</evidence>
<evidence type="ECO:0000256" key="3">
    <source>
        <dbReference type="ARBA" id="ARBA00022553"/>
    </source>
</evidence>
<evidence type="ECO:0000256" key="5">
    <source>
        <dbReference type="ARBA" id="ARBA00022741"/>
    </source>
</evidence>